<feature type="transmembrane region" description="Helical" evidence="7">
    <location>
        <begin position="326"/>
        <end position="347"/>
    </location>
</feature>
<comment type="caution">
    <text evidence="9">The sequence shown here is derived from an EMBL/GenBank/DDBJ whole genome shotgun (WGS) entry which is preliminary data.</text>
</comment>
<feature type="region of interest" description="Disordered" evidence="6">
    <location>
        <begin position="212"/>
        <end position="236"/>
    </location>
</feature>
<comment type="subcellular location">
    <subcellularLocation>
        <location evidence="1">Cell membrane</location>
        <topology evidence="1">Multi-pass membrane protein</topology>
    </subcellularLocation>
</comment>
<dbReference type="EMBL" id="VGIY01000384">
    <property type="protein sequence ID" value="MBM3318517.1"/>
    <property type="molecule type" value="Genomic_DNA"/>
</dbReference>
<feature type="transmembrane region" description="Helical" evidence="7">
    <location>
        <begin position="20"/>
        <end position="41"/>
    </location>
</feature>
<feature type="transmembrane region" description="Helical" evidence="7">
    <location>
        <begin position="293"/>
        <end position="320"/>
    </location>
</feature>
<accession>A0A937XCL6</accession>
<feature type="transmembrane region" description="Helical" evidence="7">
    <location>
        <begin position="359"/>
        <end position="377"/>
    </location>
</feature>
<dbReference type="PANTHER" id="PTHR30294">
    <property type="entry name" value="MEMBRANE COMPONENT OF ABC TRANSPORTER YHHJ-RELATED"/>
    <property type="match status" value="1"/>
</dbReference>
<sequence>MRVVWSVLLKDLRLRARSPLAPLVYLAFPFVFAGLIALAFGGGGGRAPRIPIALVDEDGGLLGPLVRGAMGQEQAAQFLEVRETTLAEAEELIARNRIAGAIILPEGFSSAVLDRRPTEVRVLRNPASSLGPLAAEETAAFLALLLESAARLLGEPIDRLRAFAAPDEGGAWSPAWAVDGEVAEVAVLVNRRLQSVARFAFPPAIRLIEAPAPLPPPPAAEAATGDGGTSRASEEPKAASATRFSVIYRAVLPGLAAFALFLLAIGLGADIFREQAGGTLARMLAAPTRAGEIIAGKLLATLAIGMIVSAAMALLGALLGVRADPAAFALLSLAFLAAVTGFVHLLYSLAKDERQGGTISSIALMAMAFLGGSFIPLEAMPAFARQLAPLTLNYWAIRGYRALILGEPGVASVALPLLVLVPVAIVTLPAGGWLLRRRFARGV</sequence>
<feature type="transmembrane region" description="Helical" evidence="7">
    <location>
        <begin position="413"/>
        <end position="435"/>
    </location>
</feature>
<reference evidence="9" key="1">
    <citation type="submission" date="2019-03" db="EMBL/GenBank/DDBJ databases">
        <title>Lake Tanganyika Metagenome-Assembled Genomes (MAGs).</title>
        <authorList>
            <person name="Tran P."/>
        </authorList>
    </citation>
    <scope>NUCLEOTIDE SEQUENCE</scope>
    <source>
        <strain evidence="9">M_DeepCast_400m_m2_100</strain>
    </source>
</reference>
<gene>
    <name evidence="9" type="ORF">FJY75_11760</name>
</gene>
<evidence type="ECO:0000256" key="3">
    <source>
        <dbReference type="ARBA" id="ARBA00022692"/>
    </source>
</evidence>
<keyword evidence="4 7" id="KW-1133">Transmembrane helix</keyword>
<keyword evidence="3 7" id="KW-0812">Transmembrane</keyword>
<dbReference type="Pfam" id="PF12698">
    <property type="entry name" value="ABC2_membrane_3"/>
    <property type="match status" value="1"/>
</dbReference>
<evidence type="ECO:0000313" key="9">
    <source>
        <dbReference type="EMBL" id="MBM3318517.1"/>
    </source>
</evidence>
<dbReference type="Proteomes" id="UP000748308">
    <property type="component" value="Unassembled WGS sequence"/>
</dbReference>
<dbReference type="PANTHER" id="PTHR30294:SF38">
    <property type="entry name" value="TRANSPORT PERMEASE PROTEIN"/>
    <property type="match status" value="1"/>
</dbReference>
<evidence type="ECO:0000256" key="5">
    <source>
        <dbReference type="ARBA" id="ARBA00023136"/>
    </source>
</evidence>
<dbReference type="GO" id="GO:0005886">
    <property type="term" value="C:plasma membrane"/>
    <property type="evidence" value="ECO:0007669"/>
    <property type="project" value="UniProtKB-SubCell"/>
</dbReference>
<dbReference type="AlphaFoldDB" id="A0A937XCL6"/>
<dbReference type="Gene3D" id="3.40.1710.10">
    <property type="entry name" value="abc type-2 transporter like domain"/>
    <property type="match status" value="1"/>
</dbReference>
<dbReference type="GO" id="GO:0140359">
    <property type="term" value="F:ABC-type transporter activity"/>
    <property type="evidence" value="ECO:0007669"/>
    <property type="project" value="InterPro"/>
</dbReference>
<dbReference type="InterPro" id="IPR051449">
    <property type="entry name" value="ABC-2_transporter_component"/>
</dbReference>
<organism evidence="9 10">
    <name type="scientific">Eiseniibacteriota bacterium</name>
    <dbReference type="NCBI Taxonomy" id="2212470"/>
    <lineage>
        <taxon>Bacteria</taxon>
        <taxon>Candidatus Eiseniibacteriota</taxon>
    </lineage>
</organism>
<feature type="domain" description="ABC-2 type transporter transmembrane" evidence="8">
    <location>
        <begin position="25"/>
        <end position="428"/>
    </location>
</feature>
<evidence type="ECO:0000256" key="7">
    <source>
        <dbReference type="SAM" id="Phobius"/>
    </source>
</evidence>
<evidence type="ECO:0000259" key="8">
    <source>
        <dbReference type="Pfam" id="PF12698"/>
    </source>
</evidence>
<proteinExistence type="predicted"/>
<evidence type="ECO:0000256" key="4">
    <source>
        <dbReference type="ARBA" id="ARBA00022989"/>
    </source>
</evidence>
<keyword evidence="2" id="KW-1003">Cell membrane</keyword>
<feature type="transmembrane region" description="Helical" evidence="7">
    <location>
        <begin position="250"/>
        <end position="272"/>
    </location>
</feature>
<evidence type="ECO:0000256" key="2">
    <source>
        <dbReference type="ARBA" id="ARBA00022475"/>
    </source>
</evidence>
<keyword evidence="5 7" id="KW-0472">Membrane</keyword>
<dbReference type="InterPro" id="IPR013525">
    <property type="entry name" value="ABC2_TM"/>
</dbReference>
<name>A0A937XCL6_UNCEI</name>
<protein>
    <submittedName>
        <fullName evidence="9">ABC-2 transporter permease</fullName>
    </submittedName>
</protein>
<evidence type="ECO:0000256" key="1">
    <source>
        <dbReference type="ARBA" id="ARBA00004651"/>
    </source>
</evidence>
<evidence type="ECO:0000256" key="6">
    <source>
        <dbReference type="SAM" id="MobiDB-lite"/>
    </source>
</evidence>
<evidence type="ECO:0000313" key="10">
    <source>
        <dbReference type="Proteomes" id="UP000748308"/>
    </source>
</evidence>